<gene>
    <name evidence="2" type="ORF">I8D64_05880</name>
</gene>
<evidence type="ECO:0000313" key="3">
    <source>
        <dbReference type="Proteomes" id="UP000612352"/>
    </source>
</evidence>
<dbReference type="Proteomes" id="UP000612352">
    <property type="component" value="Unassembled WGS sequence"/>
</dbReference>
<name>A0ABS1B8J3_9MICO</name>
<proteinExistence type="predicted"/>
<reference evidence="2 3" key="1">
    <citation type="submission" date="2020-12" db="EMBL/GenBank/DDBJ databases">
        <title>Brachybacterium sp. MASK1Z-5, whole genome shotgun sequence.</title>
        <authorList>
            <person name="Tuo L."/>
        </authorList>
    </citation>
    <scope>NUCLEOTIDE SEQUENCE [LARGE SCALE GENOMIC DNA]</scope>
    <source>
        <strain evidence="2 3">MASK1Z-5</strain>
    </source>
</reference>
<protein>
    <submittedName>
        <fullName evidence="2">Uncharacterized protein</fullName>
    </submittedName>
</protein>
<organism evidence="2 3">
    <name type="scientific">Brachybacterium halotolerans</name>
    <dbReference type="NCBI Taxonomy" id="2795215"/>
    <lineage>
        <taxon>Bacteria</taxon>
        <taxon>Bacillati</taxon>
        <taxon>Actinomycetota</taxon>
        <taxon>Actinomycetes</taxon>
        <taxon>Micrococcales</taxon>
        <taxon>Dermabacteraceae</taxon>
        <taxon>Brachybacterium</taxon>
    </lineage>
</organism>
<comment type="caution">
    <text evidence="2">The sequence shown here is derived from an EMBL/GenBank/DDBJ whole genome shotgun (WGS) entry which is preliminary data.</text>
</comment>
<accession>A0ABS1B8J3</accession>
<dbReference type="RefSeq" id="WP_200501570.1">
    <property type="nucleotide sequence ID" value="NZ_JAEDAJ010000002.1"/>
</dbReference>
<sequence length="68" mass="7568">MTTLELTDPDGDCLTITIDSGSIWITCTNDDDEVTVGPFAPDQLDSLSRTAARHSRPWAEANKRHPRR</sequence>
<feature type="region of interest" description="Disordered" evidence="1">
    <location>
        <begin position="48"/>
        <end position="68"/>
    </location>
</feature>
<evidence type="ECO:0000313" key="2">
    <source>
        <dbReference type="EMBL" id="MBK0330930.1"/>
    </source>
</evidence>
<keyword evidence="3" id="KW-1185">Reference proteome</keyword>
<evidence type="ECO:0000256" key="1">
    <source>
        <dbReference type="SAM" id="MobiDB-lite"/>
    </source>
</evidence>
<dbReference type="EMBL" id="JAEDAJ010000002">
    <property type="protein sequence ID" value="MBK0330930.1"/>
    <property type="molecule type" value="Genomic_DNA"/>
</dbReference>